<accession>A0A0C1PNH6</accession>
<organism evidence="2 9">
    <name type="scientific">Levilactobacillus brevis</name>
    <name type="common">Lactobacillus brevis</name>
    <dbReference type="NCBI Taxonomy" id="1580"/>
    <lineage>
        <taxon>Bacteria</taxon>
        <taxon>Bacillati</taxon>
        <taxon>Bacillota</taxon>
        <taxon>Bacilli</taxon>
        <taxon>Lactobacillales</taxon>
        <taxon>Lactobacillaceae</taxon>
        <taxon>Levilactobacillus</taxon>
    </lineage>
</organism>
<feature type="transmembrane region" description="Helical" evidence="1">
    <location>
        <begin position="6"/>
        <end position="28"/>
    </location>
</feature>
<dbReference type="GeneID" id="56993597"/>
<evidence type="ECO:0000313" key="6">
    <source>
        <dbReference type="EMBL" id="WAD02543.1"/>
    </source>
</evidence>
<protein>
    <submittedName>
        <fullName evidence="2">Uncharacterized protein</fullName>
    </submittedName>
</protein>
<dbReference type="EMBL" id="CP113117">
    <property type="protein sequence ID" value="WAD02543.1"/>
    <property type="molecule type" value="Genomic_DNA"/>
</dbReference>
<dbReference type="RefSeq" id="WP_011668357.1">
    <property type="nucleotide sequence ID" value="NZ_BBOW01000085.1"/>
</dbReference>
<evidence type="ECO:0000313" key="8">
    <source>
        <dbReference type="Proteomes" id="UP000307074"/>
    </source>
</evidence>
<keyword evidence="1" id="KW-1133">Transmembrane helix</keyword>
<reference evidence="2" key="5">
    <citation type="submission" date="2022-09" db="EMBL/GenBank/DDBJ databases">
        <title>Genome-inferred correspondence between phylogeny and metabolic traits in the wild Drosophila gut microbiome.</title>
        <authorList>
            <person name="Bueno E."/>
            <person name="Blow F."/>
            <person name="Douglas A.E."/>
        </authorList>
    </citation>
    <scope>NUCLEOTIDE SEQUENCE</scope>
    <source>
        <strain evidence="2">Dm-2019-70</strain>
    </source>
</reference>
<dbReference type="EMBL" id="JAERKF010000005">
    <property type="protein sequence ID" value="MBS1010159.1"/>
    <property type="molecule type" value="Genomic_DNA"/>
</dbReference>
<dbReference type="EMBL" id="CP031198">
    <property type="protein sequence ID" value="QCZ53788.1"/>
    <property type="molecule type" value="Genomic_DNA"/>
</dbReference>
<evidence type="ECO:0000313" key="4">
    <source>
        <dbReference type="EMBL" id="QCZ53788.1"/>
    </source>
</evidence>
<evidence type="ECO:0000313" key="5">
    <source>
        <dbReference type="EMBL" id="TOZ05182.1"/>
    </source>
</evidence>
<evidence type="ECO:0000313" key="2">
    <source>
        <dbReference type="EMBL" id="MBS1010159.1"/>
    </source>
</evidence>
<proteinExistence type="predicted"/>
<dbReference type="Proteomes" id="UP000785759">
    <property type="component" value="Unassembled WGS sequence"/>
</dbReference>
<dbReference type="Proteomes" id="UP000307074">
    <property type="component" value="Chromosome"/>
</dbReference>
<evidence type="ECO:0000313" key="3">
    <source>
        <dbReference type="EMBL" id="PBQ24342.1"/>
    </source>
</evidence>
<dbReference type="EMBL" id="QFDK01000003">
    <property type="protein sequence ID" value="TOZ05182.1"/>
    <property type="molecule type" value="Genomic_DNA"/>
</dbReference>
<sequence>MFTGTELTGILILATGIALILLMLVKFWPRIKQLDTDTSTLVGIFTLLAIGLLGLGGWLSFSGLLH</sequence>
<name>A0A0C1PNH6_LEVBR</name>
<dbReference type="AlphaFoldDB" id="A0A0C1PNH6"/>
<dbReference type="Proteomes" id="UP000676478">
    <property type="component" value="Unassembled WGS sequence"/>
</dbReference>
<gene>
    <name evidence="3" type="ORF">CNR29_10105</name>
    <name evidence="5" type="ORF">DIS17_04360</name>
    <name evidence="2" type="ORF">JK167_04820</name>
    <name evidence="6" type="ORF">ORR04_05030</name>
    <name evidence="4" type="ORF">UCCLBBS449_1858</name>
</gene>
<reference evidence="2" key="4">
    <citation type="submission" date="2020-12" db="EMBL/GenBank/DDBJ databases">
        <authorList>
            <person name="Mcmullen J.G."/>
        </authorList>
    </citation>
    <scope>NUCLEOTIDE SEQUENCE</scope>
    <source>
        <strain evidence="2">Dm-2019-70</strain>
    </source>
</reference>
<reference evidence="5" key="2">
    <citation type="submission" date="2018-05" db="EMBL/GenBank/DDBJ databases">
        <title>Genome Comparison of Lactic Acid Bacteria Isolated from non-Wheat Sourdough.</title>
        <authorList>
            <person name="Rice T."/>
            <person name="Axel C."/>
            <person name="Lynch K.M."/>
            <person name="Benz C."/>
            <person name="Arendt E.K."/>
            <person name="Coffey A."/>
        </authorList>
    </citation>
    <scope>NUCLEOTIDE SEQUENCE</scope>
    <source>
        <strain evidence="5">TR055</strain>
    </source>
</reference>
<dbReference type="Proteomes" id="UP001164768">
    <property type="component" value="Chromosome"/>
</dbReference>
<keyword evidence="1" id="KW-0472">Membrane</keyword>
<reference evidence="6" key="6">
    <citation type="submission" date="2022-11" db="EMBL/GenBank/DDBJ databases">
        <title>Whole genome sequence of Levilactobacillus brevis SMB091.</title>
        <authorList>
            <person name="Kim J.-M."/>
            <person name="Kim O.-C."/>
            <person name="Choi Y.H."/>
            <person name="Han N.S."/>
            <person name="Hurh B."/>
        </authorList>
    </citation>
    <scope>NUCLEOTIDE SEQUENCE</scope>
    <source>
        <strain evidence="6">SMB091</strain>
    </source>
</reference>
<dbReference type="EMBL" id="NVYO01000001">
    <property type="protein sequence ID" value="PBQ24342.1"/>
    <property type="molecule type" value="Genomic_DNA"/>
</dbReference>
<dbReference type="Proteomes" id="UP000217918">
    <property type="component" value="Unassembled WGS sequence"/>
</dbReference>
<reference evidence="3 7" key="1">
    <citation type="submission" date="2017-09" db="EMBL/GenBank/DDBJ databases">
        <title>Genome sequence of Lactobacillus brevis D7.</title>
        <authorList>
            <person name="Kwon M.-S."/>
            <person name="Lim S.K."/>
            <person name="Choi H.-J."/>
        </authorList>
    </citation>
    <scope>NUCLEOTIDE SEQUENCE [LARGE SCALE GENOMIC DNA]</scope>
    <source>
        <strain evidence="3 7">D7</strain>
    </source>
</reference>
<evidence type="ECO:0000256" key="1">
    <source>
        <dbReference type="SAM" id="Phobius"/>
    </source>
</evidence>
<feature type="transmembrane region" description="Helical" evidence="1">
    <location>
        <begin position="40"/>
        <end position="61"/>
    </location>
</feature>
<evidence type="ECO:0000313" key="7">
    <source>
        <dbReference type="Proteomes" id="UP000217918"/>
    </source>
</evidence>
<keyword evidence="1" id="KW-0812">Transmembrane</keyword>
<evidence type="ECO:0000313" key="9">
    <source>
        <dbReference type="Proteomes" id="UP000676478"/>
    </source>
</evidence>
<reference evidence="4 8" key="3">
    <citation type="submission" date="2018-07" db="EMBL/GenBank/DDBJ databases">
        <authorList>
            <person name="Feyereisen M."/>
        </authorList>
    </citation>
    <scope>NUCLEOTIDE SEQUENCE [LARGE SCALE GENOMIC DNA]</scope>
    <source>
        <strain evidence="4 8">UCCLBBS449</strain>
    </source>
</reference>